<gene>
    <name evidence="9" type="ORF">AERYTH_06900</name>
</gene>
<feature type="transmembrane region" description="Helical" evidence="7">
    <location>
        <begin position="53"/>
        <end position="74"/>
    </location>
</feature>
<keyword evidence="3" id="KW-1003">Cell membrane</keyword>
<dbReference type="GO" id="GO:0005886">
    <property type="term" value="C:plasma membrane"/>
    <property type="evidence" value="ECO:0007669"/>
    <property type="project" value="UniProtKB-SubCell"/>
</dbReference>
<dbReference type="PATRIC" id="fig|2041.4.peg.1446"/>
<dbReference type="STRING" id="2041.AERYTH_06900"/>
<dbReference type="AlphaFoldDB" id="A0A0U4B9C3"/>
<evidence type="ECO:0000313" key="10">
    <source>
        <dbReference type="Proteomes" id="UP000067689"/>
    </source>
</evidence>
<dbReference type="PANTHER" id="PTHR43386:SF6">
    <property type="entry name" value="ABC TRANSPORTER PERMEASE PROTEIN"/>
    <property type="match status" value="1"/>
</dbReference>
<feature type="transmembrane region" description="Helical" evidence="7">
    <location>
        <begin position="118"/>
        <end position="144"/>
    </location>
</feature>
<dbReference type="InterPro" id="IPR000515">
    <property type="entry name" value="MetI-like"/>
</dbReference>
<evidence type="ECO:0000256" key="3">
    <source>
        <dbReference type="ARBA" id="ARBA00022475"/>
    </source>
</evidence>
<dbReference type="InterPro" id="IPR050366">
    <property type="entry name" value="BP-dependent_transpt_permease"/>
</dbReference>
<keyword evidence="6 7" id="KW-0472">Membrane</keyword>
<evidence type="ECO:0000313" key="9">
    <source>
        <dbReference type="EMBL" id="ALX04436.1"/>
    </source>
</evidence>
<dbReference type="SUPFAM" id="SSF161098">
    <property type="entry name" value="MetI-like"/>
    <property type="match status" value="1"/>
</dbReference>
<dbReference type="KEGG" id="aer:AERYTH_06900"/>
<dbReference type="Pfam" id="PF00528">
    <property type="entry name" value="BPD_transp_1"/>
    <property type="match status" value="1"/>
</dbReference>
<feature type="domain" description="ABC transmembrane type-1" evidence="8">
    <location>
        <begin position="114"/>
        <end position="314"/>
    </location>
</feature>
<evidence type="ECO:0000256" key="4">
    <source>
        <dbReference type="ARBA" id="ARBA00022692"/>
    </source>
</evidence>
<evidence type="ECO:0000256" key="5">
    <source>
        <dbReference type="ARBA" id="ARBA00022989"/>
    </source>
</evidence>
<keyword evidence="10" id="KW-1185">Reference proteome</keyword>
<evidence type="ECO:0000256" key="6">
    <source>
        <dbReference type="ARBA" id="ARBA00023136"/>
    </source>
</evidence>
<dbReference type="InterPro" id="IPR025966">
    <property type="entry name" value="OppC_N"/>
</dbReference>
<dbReference type="PANTHER" id="PTHR43386">
    <property type="entry name" value="OLIGOPEPTIDE TRANSPORT SYSTEM PERMEASE PROTEIN APPC"/>
    <property type="match status" value="1"/>
</dbReference>
<feature type="transmembrane region" description="Helical" evidence="7">
    <location>
        <begin position="296"/>
        <end position="317"/>
    </location>
</feature>
<dbReference type="PROSITE" id="PS50928">
    <property type="entry name" value="ABC_TM1"/>
    <property type="match status" value="1"/>
</dbReference>
<evidence type="ECO:0000256" key="1">
    <source>
        <dbReference type="ARBA" id="ARBA00004651"/>
    </source>
</evidence>
<dbReference type="OrthoDB" id="8906042at2"/>
<proteinExistence type="inferred from homology"/>
<evidence type="ECO:0000256" key="2">
    <source>
        <dbReference type="ARBA" id="ARBA00022448"/>
    </source>
</evidence>
<comment type="subcellular location">
    <subcellularLocation>
        <location evidence="1 7">Cell membrane</location>
        <topology evidence="1 7">Multi-pass membrane protein</topology>
    </subcellularLocation>
</comment>
<evidence type="ECO:0000256" key="7">
    <source>
        <dbReference type="RuleBase" id="RU363032"/>
    </source>
</evidence>
<dbReference type="EMBL" id="CP011502">
    <property type="protein sequence ID" value="ALX04436.1"/>
    <property type="molecule type" value="Genomic_DNA"/>
</dbReference>
<evidence type="ECO:0000259" key="8">
    <source>
        <dbReference type="PROSITE" id="PS50928"/>
    </source>
</evidence>
<keyword evidence="4 7" id="KW-0812">Transmembrane</keyword>
<feature type="transmembrane region" description="Helical" evidence="7">
    <location>
        <begin position="236"/>
        <end position="258"/>
    </location>
</feature>
<dbReference type="Proteomes" id="UP000067689">
    <property type="component" value="Chromosome"/>
</dbReference>
<dbReference type="GO" id="GO:0055085">
    <property type="term" value="P:transmembrane transport"/>
    <property type="evidence" value="ECO:0007669"/>
    <property type="project" value="InterPro"/>
</dbReference>
<dbReference type="Pfam" id="PF12911">
    <property type="entry name" value="OppC_N"/>
    <property type="match status" value="1"/>
</dbReference>
<organism evidence="9 10">
    <name type="scientific">Aeromicrobium erythreum</name>
    <dbReference type="NCBI Taxonomy" id="2041"/>
    <lineage>
        <taxon>Bacteria</taxon>
        <taxon>Bacillati</taxon>
        <taxon>Actinomycetota</taxon>
        <taxon>Actinomycetes</taxon>
        <taxon>Propionibacteriales</taxon>
        <taxon>Nocardioidaceae</taxon>
        <taxon>Aeromicrobium</taxon>
    </lineage>
</organism>
<name>A0A0U4B9C3_9ACTN</name>
<feature type="transmembrane region" description="Helical" evidence="7">
    <location>
        <begin position="180"/>
        <end position="198"/>
    </location>
</feature>
<feature type="transmembrane region" description="Helical" evidence="7">
    <location>
        <begin position="156"/>
        <end position="174"/>
    </location>
</feature>
<protein>
    <submittedName>
        <fullName evidence="9">Peptide ABC transporter permease</fullName>
    </submittedName>
</protein>
<dbReference type="RefSeq" id="WP_067856385.1">
    <property type="nucleotide sequence ID" value="NZ_CP011502.1"/>
</dbReference>
<dbReference type="InterPro" id="IPR035906">
    <property type="entry name" value="MetI-like_sf"/>
</dbReference>
<accession>A0A0U4B9C3</accession>
<reference evidence="9 10" key="1">
    <citation type="journal article" date="1991" name="Int. J. Syst. Bacteriol.">
        <title>Description of the erythromycin-producing bacterium Arthrobacter sp. strain NRRL B-3381 as Aeromicrobium erythreum gen. nov., sp. nov.</title>
        <authorList>
            <person name="Miller E.S."/>
            <person name="Woese C.R."/>
            <person name="Brenner S."/>
        </authorList>
    </citation>
    <scope>NUCLEOTIDE SEQUENCE [LARGE SCALE GENOMIC DNA]</scope>
    <source>
        <strain evidence="9 10">AR18</strain>
    </source>
</reference>
<comment type="similarity">
    <text evidence="7">Belongs to the binding-protein-dependent transport system permease family.</text>
</comment>
<sequence>MPDGRPSKIRPGQERYLARLEDTPLHDVGALDTTAPPESQWKEAWKQLRKNPLFWVSAVLLVFLAVVIAVPGLFTSNDPSFCQPGKSLAVSSPGHPLGFDRQGCDVYSRVIYGARASVAVGVFTTLIVALLGLVTGAVAGFYGGIFDTLISRVGDIFYAIPLLLAAIVLLSALNNVWPDRGFWGSVLAIVLALGLFGWPQVTRIARGAVIETKQQEFVDAARALGATPRRNLLRHVVPNSLAPVIVTATVSLGVFIVAEATLSFLGLGLPTSIVSWGNDIAASQNQVRAGQRLGTMFWPAGALALTVFSFILLGDAVRDALDPKAKKR</sequence>
<keyword evidence="2 7" id="KW-0813">Transport</keyword>
<dbReference type="Gene3D" id="1.10.3720.10">
    <property type="entry name" value="MetI-like"/>
    <property type="match status" value="1"/>
</dbReference>
<keyword evidence="5 7" id="KW-1133">Transmembrane helix</keyword>
<dbReference type="CDD" id="cd06261">
    <property type="entry name" value="TM_PBP2"/>
    <property type="match status" value="1"/>
</dbReference>